<dbReference type="InParanoid" id="F4BYL8"/>
<evidence type="ECO:0008006" key="3">
    <source>
        <dbReference type="Google" id="ProtNLM"/>
    </source>
</evidence>
<gene>
    <name evidence="1" type="ordered locus">MCON_2435</name>
</gene>
<protein>
    <recommendedName>
        <fullName evidence="3">DUF3368 domain-containing protein</fullName>
    </recommendedName>
</protein>
<keyword evidence="2" id="KW-1185">Reference proteome</keyword>
<dbReference type="EMBL" id="CP002565">
    <property type="protein sequence ID" value="AEB68890.1"/>
    <property type="molecule type" value="Genomic_DNA"/>
</dbReference>
<dbReference type="STRING" id="990316.MCON_2435"/>
<proteinExistence type="predicted"/>
<reference evidence="1 2" key="1">
    <citation type="journal article" date="2011" name="J. Bacteriol.">
        <title>Complete genome sequence of Methanosaeta concilii, a specialist in aceticlastic methanogenesis.</title>
        <authorList>
            <person name="Barber R.D."/>
            <person name="Zhang L."/>
            <person name="Harnack M."/>
            <person name="Olson M.V."/>
            <person name="Kaul R."/>
            <person name="Ingram-Smith C."/>
            <person name="Smith K.S."/>
        </authorList>
    </citation>
    <scope>NUCLEOTIDE SEQUENCE [LARGE SCALE GENOMIC DNA]</scope>
    <source>
        <strain evidence="2">ATCC 5969 / DSM 3671 / JCM 10134 / NBRC 103675 / OCM 69 / GP-6</strain>
    </source>
</reference>
<accession>F4BYL8</accession>
<dbReference type="HOGENOM" id="CLU_1418682_0_0_2"/>
<dbReference type="Proteomes" id="UP000007807">
    <property type="component" value="Chromosome"/>
</dbReference>
<name>F4BYL8_METSG</name>
<dbReference type="AlphaFoldDB" id="F4BYL8"/>
<organism evidence="1 2">
    <name type="scientific">Methanothrix soehngenii (strain ATCC 5969 / DSM 3671 / JCM 10134 / NBRC 103675 / OCM 69 / GP-6)</name>
    <name type="common">Methanosaeta concilii</name>
    <dbReference type="NCBI Taxonomy" id="990316"/>
    <lineage>
        <taxon>Archaea</taxon>
        <taxon>Methanobacteriati</taxon>
        <taxon>Methanobacteriota</taxon>
        <taxon>Stenosarchaea group</taxon>
        <taxon>Methanomicrobia</taxon>
        <taxon>Methanotrichales</taxon>
        <taxon>Methanotrichaceae</taxon>
        <taxon>Methanothrix</taxon>
    </lineage>
</organism>
<sequence length="193" mass="22433">MARVTTSKILDNTAISAFINEIRSIEMIEVCRNEYILVTTDCVQRETSERFSRETIDINYKNINVFRKTGDKKYDQALDYLVNRYPYLHEGELSAFLLALLDYELTGNPYFFITDDRKMREKICEIISSEVFLKIIGEAIHNYHFTGTIGLIKRLCQKGWFSEDDIKLIISDIKNSTFRISDKLIGELSGCLK</sequence>
<dbReference type="KEGG" id="mcj:MCON_2435"/>
<evidence type="ECO:0000313" key="1">
    <source>
        <dbReference type="EMBL" id="AEB68890.1"/>
    </source>
</evidence>
<evidence type="ECO:0000313" key="2">
    <source>
        <dbReference type="Proteomes" id="UP000007807"/>
    </source>
</evidence>